<sequence>MDIGKTTGAVRSTSGGNRGIRYHAVVALVTLAIVGGAAAGLALALWLASFFFVASQHVNPLHAGFHAWPDAALAWYDGQSPRQQGRRLAGAAFFGMLLAFGAPAFGVYSFLDHSSHRRLYGSARFANEADVRRAGLL</sequence>
<keyword evidence="1" id="KW-0472">Membrane</keyword>
<evidence type="ECO:0000313" key="3">
    <source>
        <dbReference type="Proteomes" id="UP001248067"/>
    </source>
</evidence>
<evidence type="ECO:0000313" key="2">
    <source>
        <dbReference type="EMBL" id="MDR8755063.1"/>
    </source>
</evidence>
<dbReference type="Proteomes" id="UP001248067">
    <property type="component" value="Unassembled WGS sequence"/>
</dbReference>
<keyword evidence="1" id="KW-0812">Transmembrane</keyword>
<evidence type="ECO:0000256" key="1">
    <source>
        <dbReference type="SAM" id="Phobius"/>
    </source>
</evidence>
<comment type="caution">
    <text evidence="2">The sequence shown here is derived from an EMBL/GenBank/DDBJ whole genome shotgun (WGS) entry which is preliminary data.</text>
</comment>
<feature type="transmembrane region" description="Helical" evidence="1">
    <location>
        <begin position="88"/>
        <end position="111"/>
    </location>
</feature>
<name>A0ABU2E5Z6_9BURK</name>
<dbReference type="EMBL" id="VJSY01000025">
    <property type="protein sequence ID" value="MDR8755063.1"/>
    <property type="molecule type" value="Genomic_DNA"/>
</dbReference>
<organism evidence="2 3">
    <name type="scientific">Burkholderia pseudomultivorans</name>
    <dbReference type="NCBI Taxonomy" id="1207504"/>
    <lineage>
        <taxon>Bacteria</taxon>
        <taxon>Pseudomonadati</taxon>
        <taxon>Pseudomonadota</taxon>
        <taxon>Betaproteobacteria</taxon>
        <taxon>Burkholderiales</taxon>
        <taxon>Burkholderiaceae</taxon>
        <taxon>Burkholderia</taxon>
        <taxon>Burkholderia cepacia complex</taxon>
    </lineage>
</organism>
<keyword evidence="1" id="KW-1133">Transmembrane helix</keyword>
<reference evidence="2 3" key="1">
    <citation type="submission" date="2019-06" db="EMBL/GenBank/DDBJ databases">
        <title>Evolution of Burkholderia multivorans in the lungs of Cystic Fibrosis patients.</title>
        <authorList>
            <person name="Moreira L.M."/>
        </authorList>
    </citation>
    <scope>NUCLEOTIDE SEQUENCE [LARGE SCALE GENOMIC DNA]</scope>
    <source>
        <strain evidence="2 3">VC13239</strain>
    </source>
</reference>
<feature type="transmembrane region" description="Helical" evidence="1">
    <location>
        <begin position="20"/>
        <end position="53"/>
    </location>
</feature>
<proteinExistence type="predicted"/>
<keyword evidence="3" id="KW-1185">Reference proteome</keyword>
<gene>
    <name evidence="2" type="ORF">FEQ00_03492</name>
</gene>
<protein>
    <submittedName>
        <fullName evidence="2">Uncharacterized protein</fullName>
    </submittedName>
</protein>
<dbReference type="RefSeq" id="WP_175896940.1">
    <property type="nucleotide sequence ID" value="NZ_CADFDQ010000027.1"/>
</dbReference>
<accession>A0ABU2E5Z6</accession>